<dbReference type="SUPFAM" id="SSF49879">
    <property type="entry name" value="SMAD/FHA domain"/>
    <property type="match status" value="1"/>
</dbReference>
<evidence type="ECO:0000313" key="3">
    <source>
        <dbReference type="EMBL" id="PRP87799.1"/>
    </source>
</evidence>
<dbReference type="Gene3D" id="2.60.200.20">
    <property type="match status" value="1"/>
</dbReference>
<dbReference type="InterPro" id="IPR018247">
    <property type="entry name" value="EF_Hand_1_Ca_BS"/>
</dbReference>
<feature type="compositionally biased region" description="Basic and acidic residues" evidence="1">
    <location>
        <begin position="226"/>
        <end position="236"/>
    </location>
</feature>
<dbReference type="OrthoDB" id="2162455at2759"/>
<feature type="compositionally biased region" description="Polar residues" evidence="1">
    <location>
        <begin position="246"/>
        <end position="258"/>
    </location>
</feature>
<name>A0A2P6NV15_9EUKA</name>
<dbReference type="PROSITE" id="PS50006">
    <property type="entry name" value="FHA_DOMAIN"/>
    <property type="match status" value="1"/>
</dbReference>
<dbReference type="PROSITE" id="PS00018">
    <property type="entry name" value="EF_HAND_1"/>
    <property type="match status" value="1"/>
</dbReference>
<evidence type="ECO:0000313" key="4">
    <source>
        <dbReference type="Proteomes" id="UP000241769"/>
    </source>
</evidence>
<dbReference type="InterPro" id="IPR008984">
    <property type="entry name" value="SMAD_FHA_dom_sf"/>
</dbReference>
<reference evidence="3 4" key="1">
    <citation type="journal article" date="2018" name="Genome Biol. Evol.">
        <title>Multiple Roots of Fruiting Body Formation in Amoebozoa.</title>
        <authorList>
            <person name="Hillmann F."/>
            <person name="Forbes G."/>
            <person name="Novohradska S."/>
            <person name="Ferling I."/>
            <person name="Riege K."/>
            <person name="Groth M."/>
            <person name="Westermann M."/>
            <person name="Marz M."/>
            <person name="Spaller T."/>
            <person name="Winckler T."/>
            <person name="Schaap P."/>
            <person name="Glockner G."/>
        </authorList>
    </citation>
    <scope>NUCLEOTIDE SEQUENCE [LARGE SCALE GENOMIC DNA]</scope>
    <source>
        <strain evidence="3 4">Jena</strain>
    </source>
</reference>
<keyword evidence="4" id="KW-1185">Reference proteome</keyword>
<protein>
    <recommendedName>
        <fullName evidence="2">FHA domain-containing protein</fullName>
    </recommendedName>
</protein>
<evidence type="ECO:0000259" key="2">
    <source>
        <dbReference type="PROSITE" id="PS50006"/>
    </source>
</evidence>
<dbReference type="InParanoid" id="A0A2P6NV15"/>
<dbReference type="Pfam" id="PF00498">
    <property type="entry name" value="FHA"/>
    <property type="match status" value="1"/>
</dbReference>
<dbReference type="InterPro" id="IPR000253">
    <property type="entry name" value="FHA_dom"/>
</dbReference>
<organism evidence="3 4">
    <name type="scientific">Planoprotostelium fungivorum</name>
    <dbReference type="NCBI Taxonomy" id="1890364"/>
    <lineage>
        <taxon>Eukaryota</taxon>
        <taxon>Amoebozoa</taxon>
        <taxon>Evosea</taxon>
        <taxon>Variosea</taxon>
        <taxon>Cavosteliida</taxon>
        <taxon>Cavosteliaceae</taxon>
        <taxon>Planoprotostelium</taxon>
    </lineage>
</organism>
<dbReference type="SMART" id="SM00240">
    <property type="entry name" value="FHA"/>
    <property type="match status" value="1"/>
</dbReference>
<dbReference type="AlphaFoldDB" id="A0A2P6NV15"/>
<dbReference type="Proteomes" id="UP000241769">
    <property type="component" value="Unassembled WGS sequence"/>
</dbReference>
<feature type="domain" description="FHA" evidence="2">
    <location>
        <begin position="323"/>
        <end position="372"/>
    </location>
</feature>
<proteinExistence type="predicted"/>
<feature type="compositionally biased region" description="Low complexity" evidence="1">
    <location>
        <begin position="275"/>
        <end position="296"/>
    </location>
</feature>
<comment type="caution">
    <text evidence="3">The sequence shown here is derived from an EMBL/GenBank/DDBJ whole genome shotgun (WGS) entry which is preliminary data.</text>
</comment>
<dbReference type="EMBL" id="MDYQ01000017">
    <property type="protein sequence ID" value="PRP87799.1"/>
    <property type="molecule type" value="Genomic_DNA"/>
</dbReference>
<feature type="region of interest" description="Disordered" evidence="1">
    <location>
        <begin position="226"/>
        <end position="296"/>
    </location>
</feature>
<accession>A0A2P6NV15</accession>
<sequence length="411" mass="47142">MDVIEPFWFAVTTVHDLIKANKEKAGEMRDLADTLKLISIAIRPLLSKAKTAMEIDPGTELVEVFTAMKSVIEDAEKTLREMAQEKKGRFHFITQAFTANRHIEEIKGYMEKLRNLTPILNLAINTAMHRKSKEKKFFSASKIIRNEDALPFWVQHFGDQEYKVSWARFEAAFEHEFADKLLGDATDVIENLRRTLDRNHDNEVDIYEYDCVTQSGDIWQVAQKAVGDKENAGRHDVRGRKRSRNDSPSRLNPNTCYNSPDRKKTKSMLPPVSPSPKSRIRPSSPRTPTTIRTSSPSSCRKYQMIMIGQPYIFELPDIREARLSLGRVFFEKLPAEMLVRISRQHCDIMREGDGCYVTDHSGNGTFVNGKLVGRGKKVLLEDGDRIGILMNRPDMKQVELGYVFRDRSNKM</sequence>
<evidence type="ECO:0000256" key="1">
    <source>
        <dbReference type="SAM" id="MobiDB-lite"/>
    </source>
</evidence>
<gene>
    <name evidence="3" type="ORF">PROFUN_04273</name>
</gene>